<dbReference type="RefSeq" id="WP_312031217.1">
    <property type="nucleotide sequence ID" value="NZ_CP051151.1"/>
</dbReference>
<sequence length="358" mass="42105">MNKKDKIKQMILDCQNLDSPKITVVMPTHRKSPENRKDMILFKNLMNDVLALLESHYPRNTYEKSLVKLRQLQEDSMFWTYNLDGLVIFACGELLETFRLQYSVKEKISVAQAFHVQPIFAHQEIYGKHYLIDLAKDRFKMYSINQDKIDEMNDIEIKTSFSELYDDFDTDSNINVGIYGGLSGMYHGHREKSEENKKDREKYFRYLDREFKKLHQLDDSHFIFAGTSENIAIFKSISQESYYHELTINHPLASLKPEDVKDFIRDILTPLEEEKRKEIEQTIRKAQYHEKYVSDFSIINEMVEMSQIKTLIVKEKQSIAVNIPLDKLVNQVLVYQGNVITYDEGTINIDDDVSAILR</sequence>
<proteinExistence type="predicted"/>
<dbReference type="Proteomes" id="UP000512167">
    <property type="component" value="Chromosome"/>
</dbReference>
<accession>A0A7L6N773</accession>
<reference evidence="2 3" key="1">
    <citation type="submission" date="2020-04" db="EMBL/GenBank/DDBJ databases">
        <authorList>
            <person name="Zheng R.K."/>
            <person name="Sun C.M."/>
        </authorList>
    </citation>
    <scope>NUCLEOTIDE SEQUENCE [LARGE SCALE GENOMIC DNA]</scope>
    <source>
        <strain evidence="3">zrk29</strain>
    </source>
</reference>
<feature type="domain" description="Bacterial archaeo-eukaryotic release factor family 8" evidence="1">
    <location>
        <begin position="129"/>
        <end position="269"/>
    </location>
</feature>
<dbReference type="EMBL" id="CP051151">
    <property type="protein sequence ID" value="QLY40384.1"/>
    <property type="molecule type" value="Genomic_DNA"/>
</dbReference>
<keyword evidence="3" id="KW-1185">Reference proteome</keyword>
<protein>
    <recommendedName>
        <fullName evidence="1">Bacterial archaeo-eukaryotic release factor family 8 domain-containing protein</fullName>
    </recommendedName>
</protein>
<gene>
    <name evidence="2" type="ORF">HF295_05720</name>
</gene>
<evidence type="ECO:0000313" key="2">
    <source>
        <dbReference type="EMBL" id="QLY40384.1"/>
    </source>
</evidence>
<dbReference type="AlphaFoldDB" id="A0A7L6N773"/>
<dbReference type="InterPro" id="IPR040830">
    <property type="entry name" value="Bact_RF_family8"/>
</dbReference>
<organism evidence="2 3">
    <name type="scientific">Hujiaoplasma nucleasis</name>
    <dbReference type="NCBI Taxonomy" id="2725268"/>
    <lineage>
        <taxon>Bacteria</taxon>
        <taxon>Bacillati</taxon>
        <taxon>Mycoplasmatota</taxon>
        <taxon>Mollicutes</taxon>
        <taxon>Candidatus Izemoplasmatales</taxon>
        <taxon>Hujiaoplasmataceae</taxon>
        <taxon>Hujiaoplasma</taxon>
    </lineage>
</organism>
<evidence type="ECO:0000259" key="1">
    <source>
        <dbReference type="Pfam" id="PF18851"/>
    </source>
</evidence>
<dbReference type="Pfam" id="PF18851">
    <property type="entry name" value="baeRF_family8"/>
    <property type="match status" value="1"/>
</dbReference>
<name>A0A7L6N773_9MOLU</name>
<evidence type="ECO:0000313" key="3">
    <source>
        <dbReference type="Proteomes" id="UP000512167"/>
    </source>
</evidence>
<dbReference type="KEGG" id="tbk:HF295_05720"/>